<name>A0ABU2BNG6_9MICC</name>
<proteinExistence type="predicted"/>
<accession>A0ABU2BNG6</accession>
<dbReference type="RefSeq" id="WP_310291608.1">
    <property type="nucleotide sequence ID" value="NZ_BAAAWO010000001.1"/>
</dbReference>
<sequence length="80" mass="9195">MATRDAETSPQLKPFEKVHKDGSLWARGFTLDGEIHGDWEWFRIDGTMMRSGRLDLGRQVGVWTTYDKSGVPYKETDFGE</sequence>
<dbReference type="Gene3D" id="3.90.930.1">
    <property type="match status" value="1"/>
</dbReference>
<reference evidence="1 2" key="1">
    <citation type="submission" date="2023-07" db="EMBL/GenBank/DDBJ databases">
        <title>Sequencing the genomes of 1000 actinobacteria strains.</title>
        <authorList>
            <person name="Klenk H.-P."/>
        </authorList>
    </citation>
    <scope>NUCLEOTIDE SEQUENCE [LARGE SCALE GENOMIC DNA]</scope>
    <source>
        <strain evidence="1 2">DSM 20167</strain>
    </source>
</reference>
<gene>
    <name evidence="1" type="ORF">J2S64_002924</name>
</gene>
<evidence type="ECO:0000313" key="1">
    <source>
        <dbReference type="EMBL" id="MDR7359233.1"/>
    </source>
</evidence>
<organism evidence="1 2">
    <name type="scientific">Paeniglutamicibacter sulfureus</name>
    <dbReference type="NCBI Taxonomy" id="43666"/>
    <lineage>
        <taxon>Bacteria</taxon>
        <taxon>Bacillati</taxon>
        <taxon>Actinomycetota</taxon>
        <taxon>Actinomycetes</taxon>
        <taxon>Micrococcales</taxon>
        <taxon>Micrococcaceae</taxon>
        <taxon>Paeniglutamicibacter</taxon>
    </lineage>
</organism>
<protein>
    <submittedName>
        <fullName evidence="1">Antitoxin component YwqK of YwqJK toxin-antitoxin module</fullName>
    </submittedName>
</protein>
<evidence type="ECO:0000313" key="2">
    <source>
        <dbReference type="Proteomes" id="UP001183817"/>
    </source>
</evidence>
<dbReference type="Proteomes" id="UP001183817">
    <property type="component" value="Unassembled WGS sequence"/>
</dbReference>
<dbReference type="EMBL" id="JAVDYI010000001">
    <property type="protein sequence ID" value="MDR7359233.1"/>
    <property type="molecule type" value="Genomic_DNA"/>
</dbReference>
<comment type="caution">
    <text evidence="1">The sequence shown here is derived from an EMBL/GenBank/DDBJ whole genome shotgun (WGS) entry which is preliminary data.</text>
</comment>
<dbReference type="SUPFAM" id="SSF82185">
    <property type="entry name" value="Histone H3 K4-specific methyltransferase SET7/9 N-terminal domain"/>
    <property type="match status" value="1"/>
</dbReference>
<keyword evidence="2" id="KW-1185">Reference proteome</keyword>